<keyword evidence="2" id="KW-0472">Membrane</keyword>
<feature type="transmembrane region" description="Helical" evidence="2">
    <location>
        <begin position="194"/>
        <end position="214"/>
    </location>
</feature>
<reference evidence="3 4" key="1">
    <citation type="submission" date="2020-08" db="EMBL/GenBank/DDBJ databases">
        <title>Genomic Encyclopedia of Type Strains, Phase IV (KMG-IV): sequencing the most valuable type-strain genomes for metagenomic binning, comparative biology and taxonomic classification.</title>
        <authorList>
            <person name="Goeker M."/>
        </authorList>
    </citation>
    <scope>NUCLEOTIDE SEQUENCE [LARGE SCALE GENOMIC DNA]</scope>
    <source>
        <strain evidence="3 4">DSM 12252</strain>
    </source>
</reference>
<keyword evidence="2" id="KW-1133">Transmembrane helix</keyword>
<sequence>MTDALGVDSDIVILLRCAALDKKPVSHLLALLRLTHDPAGENSFSYFTVLHYFEEAFDWNIRQIGALKMSCYFADKPWPDEALNARYAPQLEAWRKNPSTYPRPERDAALSQDSAPLSGAECQEAVECLEMDRAQDQESETSRTDFRTYKMNAAVVFPLGAVLALALGGFLMWAGARDNNQGGSFHTVTGQWDWWRVVPHFIWPLLLWVLMFALSGGLRQQVKR</sequence>
<evidence type="ECO:0000256" key="1">
    <source>
        <dbReference type="SAM" id="MobiDB-lite"/>
    </source>
</evidence>
<keyword evidence="4" id="KW-1185">Reference proteome</keyword>
<feature type="transmembrane region" description="Helical" evidence="2">
    <location>
        <begin position="153"/>
        <end position="174"/>
    </location>
</feature>
<evidence type="ECO:0000313" key="4">
    <source>
        <dbReference type="Proteomes" id="UP000590740"/>
    </source>
</evidence>
<evidence type="ECO:0000313" key="3">
    <source>
        <dbReference type="EMBL" id="MBB5035708.1"/>
    </source>
</evidence>
<comment type="caution">
    <text evidence="3">The sequence shown here is derived from an EMBL/GenBank/DDBJ whole genome shotgun (WGS) entry which is preliminary data.</text>
</comment>
<name>A0A7W7YGD1_9BACT</name>
<protein>
    <submittedName>
        <fullName evidence="3">Uncharacterized protein</fullName>
    </submittedName>
</protein>
<evidence type="ECO:0000256" key="2">
    <source>
        <dbReference type="SAM" id="Phobius"/>
    </source>
</evidence>
<dbReference type="EMBL" id="JACHIG010000025">
    <property type="protein sequence ID" value="MBB5035708.1"/>
    <property type="molecule type" value="Genomic_DNA"/>
</dbReference>
<keyword evidence="2" id="KW-0812">Transmembrane</keyword>
<feature type="region of interest" description="Disordered" evidence="1">
    <location>
        <begin position="96"/>
        <end position="117"/>
    </location>
</feature>
<gene>
    <name evidence="3" type="ORF">HNQ65_005322</name>
</gene>
<proteinExistence type="predicted"/>
<organism evidence="3 4">
    <name type="scientific">Prosthecobacter vanneervenii</name>
    <dbReference type="NCBI Taxonomy" id="48466"/>
    <lineage>
        <taxon>Bacteria</taxon>
        <taxon>Pseudomonadati</taxon>
        <taxon>Verrucomicrobiota</taxon>
        <taxon>Verrucomicrobiia</taxon>
        <taxon>Verrucomicrobiales</taxon>
        <taxon>Verrucomicrobiaceae</taxon>
        <taxon>Prosthecobacter</taxon>
    </lineage>
</organism>
<dbReference type="RefSeq" id="WP_184344772.1">
    <property type="nucleotide sequence ID" value="NZ_JACHIG010000025.1"/>
</dbReference>
<dbReference type="Proteomes" id="UP000590740">
    <property type="component" value="Unassembled WGS sequence"/>
</dbReference>
<dbReference type="AlphaFoldDB" id="A0A7W7YGD1"/>
<accession>A0A7W7YGD1</accession>